<proteinExistence type="predicted"/>
<feature type="region of interest" description="Disordered" evidence="1">
    <location>
        <begin position="1"/>
        <end position="60"/>
    </location>
</feature>
<dbReference type="InterPro" id="IPR038765">
    <property type="entry name" value="Papain-like_cys_pep_sf"/>
</dbReference>
<dbReference type="Proteomes" id="UP000302218">
    <property type="component" value="Chromosome"/>
</dbReference>
<gene>
    <name evidence="2" type="ORF">FEJ81_16020</name>
</gene>
<sequence>MPPSNQSRSALAGVRNHHNVPTKTRTPSRGEERGRSPQTTRGARDSRDQHGRGIGVCVSSAQDRDRGNIVRQYSVHLSTGTEEIRIPVPRSVYQEAREETTAIPDAVTAARNNDFLDDVVHRITDASSSPLEALHAVHSFVETIDYATDPESTGTTEYIRYPSETLVDGEGDCEDKAVLLVGLLSRPPFTYHTGLVFPPKHCATLVARSDLPARSLSTDPLTVTVDRTEFVYLESVAAVPVGHWAEDYGERPILASYTDFWNIHDMGALIASAEQALKGDSLPPLRAYT</sequence>
<dbReference type="Gene3D" id="3.10.620.30">
    <property type="match status" value="1"/>
</dbReference>
<dbReference type="EMBL" id="CP040330">
    <property type="protein sequence ID" value="QCS43784.1"/>
    <property type="molecule type" value="Genomic_DNA"/>
</dbReference>
<dbReference type="SUPFAM" id="SSF54001">
    <property type="entry name" value="Cysteine proteinases"/>
    <property type="match status" value="1"/>
</dbReference>
<protein>
    <submittedName>
        <fullName evidence="2">Transglutaminase domain-containing protein</fullName>
    </submittedName>
</protein>
<accession>A0A4P8WKD3</accession>
<evidence type="ECO:0000256" key="1">
    <source>
        <dbReference type="SAM" id="MobiDB-lite"/>
    </source>
</evidence>
<reference evidence="3" key="1">
    <citation type="submission" date="2019-05" db="EMBL/GenBank/DDBJ databases">
        <title>Genome sequence and methylation pattern of the halophilic Archaeon Natrinema versiforme BOL5-4.</title>
        <authorList>
            <person name="DasSarma P."/>
            <person name="Anton B.P."/>
            <person name="DasSarma S.L."/>
            <person name="Martinez F.L."/>
            <person name="Guzman D."/>
            <person name="Roberts R.J."/>
            <person name="DasSarma S."/>
        </authorList>
    </citation>
    <scope>NUCLEOTIDE SEQUENCE [LARGE SCALE GENOMIC DNA]</scope>
    <source>
        <strain evidence="3">BOL5-4</strain>
    </source>
</reference>
<dbReference type="KEGG" id="nvr:FEJ81_16020"/>
<organism evidence="2 3">
    <name type="scientific">Natrinema versiforme</name>
    <dbReference type="NCBI Taxonomy" id="88724"/>
    <lineage>
        <taxon>Archaea</taxon>
        <taxon>Methanobacteriati</taxon>
        <taxon>Methanobacteriota</taxon>
        <taxon>Stenosarchaea group</taxon>
        <taxon>Halobacteria</taxon>
        <taxon>Halobacteriales</taxon>
        <taxon>Natrialbaceae</taxon>
        <taxon>Natrinema</taxon>
    </lineage>
</organism>
<feature type="compositionally biased region" description="Basic and acidic residues" evidence="1">
    <location>
        <begin position="42"/>
        <end position="51"/>
    </location>
</feature>
<dbReference type="AlphaFoldDB" id="A0A4P8WKD3"/>
<evidence type="ECO:0000313" key="3">
    <source>
        <dbReference type="Proteomes" id="UP000302218"/>
    </source>
</evidence>
<evidence type="ECO:0000313" key="2">
    <source>
        <dbReference type="EMBL" id="QCS43784.1"/>
    </source>
</evidence>
<name>A0A4P8WKD3_9EURY</name>